<dbReference type="InterPro" id="IPR028202">
    <property type="entry name" value="Reductase_C"/>
</dbReference>
<evidence type="ECO:0000256" key="1">
    <source>
        <dbReference type="ARBA" id="ARBA00001974"/>
    </source>
</evidence>
<keyword evidence="4" id="KW-0560">Oxidoreductase</keyword>
<dbReference type="InterPro" id="IPR050446">
    <property type="entry name" value="FAD-oxidoreductase/Apoptosis"/>
</dbReference>
<dbReference type="Pfam" id="PF07992">
    <property type="entry name" value="Pyr_redox_2"/>
    <property type="match status" value="1"/>
</dbReference>
<keyword evidence="2" id="KW-0285">Flavoprotein</keyword>
<sequence length="395" mass="41345">MTPPRRIVVVGASAAGLTAAESLRADGFDGEVTVVGAEAHLGYDRPPLSKQLLSGAWEADRLELLPRDRYDELAIGCRLGAAATSLDVAGRTVRVGGADLGFDRLLIATGVQPRRWPGTDGLHGVHVLRTIDDTVAFKAAAHTAGRVVVIGAGFLGAEAAATLRGLGIPVTLVDPAPAPMLRQVGPEVARLLAGLHTEHDVDLRLGVTVRGIEQDGGRVTGVRLGDGTAVRSPCVLVAIGTTPATGWLDGSGLDLTDGVGCDAHCQAAPDVFAAGDVARWFHRGHGASLRVEHRTNATEQAMAAARAMLGAGQAYEPVPYFWSDQYDTKLQAYGQTSAAERFAVISGSLEERRFVAAYGRGERVVGVLGWRSPRELLRARALVAGAAPWQDAVAA</sequence>
<dbReference type="GO" id="GO:0016651">
    <property type="term" value="F:oxidoreductase activity, acting on NAD(P)H"/>
    <property type="evidence" value="ECO:0007669"/>
    <property type="project" value="TreeGrafter"/>
</dbReference>
<reference evidence="8" key="1">
    <citation type="submission" date="2016-10" db="EMBL/GenBank/DDBJ databases">
        <authorList>
            <person name="Varghese N."/>
            <person name="Submissions S."/>
        </authorList>
    </citation>
    <scope>NUCLEOTIDE SEQUENCE [LARGE SCALE GENOMIC DNA]</scope>
    <source>
        <strain evidence="8">DSM 45237</strain>
    </source>
</reference>
<dbReference type="SUPFAM" id="SSF51905">
    <property type="entry name" value="FAD/NAD(P)-binding domain"/>
    <property type="match status" value="2"/>
</dbReference>
<comment type="cofactor">
    <cofactor evidence="1">
        <name>FAD</name>
        <dbReference type="ChEBI" id="CHEBI:57692"/>
    </cofactor>
</comment>
<evidence type="ECO:0000259" key="5">
    <source>
        <dbReference type="Pfam" id="PF07992"/>
    </source>
</evidence>
<dbReference type="GO" id="GO:0005737">
    <property type="term" value="C:cytoplasm"/>
    <property type="evidence" value="ECO:0007669"/>
    <property type="project" value="TreeGrafter"/>
</dbReference>
<evidence type="ECO:0000313" key="8">
    <source>
        <dbReference type="Proteomes" id="UP000181980"/>
    </source>
</evidence>
<keyword evidence="3" id="KW-0274">FAD</keyword>
<dbReference type="EMBL" id="FNUC01000003">
    <property type="protein sequence ID" value="SEE26167.1"/>
    <property type="molecule type" value="Genomic_DNA"/>
</dbReference>
<protein>
    <submittedName>
        <fullName evidence="7">Reductase C-terminal</fullName>
    </submittedName>
</protein>
<feature type="domain" description="Reductase C-terminal" evidence="6">
    <location>
        <begin position="320"/>
        <end position="393"/>
    </location>
</feature>
<dbReference type="Gene3D" id="3.30.390.30">
    <property type="match status" value="1"/>
</dbReference>
<dbReference type="PRINTS" id="PR00368">
    <property type="entry name" value="FADPNR"/>
</dbReference>
<dbReference type="InterPro" id="IPR023753">
    <property type="entry name" value="FAD/NAD-binding_dom"/>
</dbReference>
<dbReference type="PANTHER" id="PTHR43557">
    <property type="entry name" value="APOPTOSIS-INDUCING FACTOR 1"/>
    <property type="match status" value="1"/>
</dbReference>
<accession>A0A1H5HDW6</accession>
<organism evidence="7 8">
    <name type="scientific">Jiangella alba</name>
    <dbReference type="NCBI Taxonomy" id="561176"/>
    <lineage>
        <taxon>Bacteria</taxon>
        <taxon>Bacillati</taxon>
        <taxon>Actinomycetota</taxon>
        <taxon>Actinomycetes</taxon>
        <taxon>Jiangellales</taxon>
        <taxon>Jiangellaceae</taxon>
        <taxon>Jiangella</taxon>
    </lineage>
</organism>
<gene>
    <name evidence="7" type="ORF">SAMN04488561_0827</name>
</gene>
<dbReference type="Pfam" id="PF14759">
    <property type="entry name" value="Reductase_C"/>
    <property type="match status" value="1"/>
</dbReference>
<proteinExistence type="predicted"/>
<dbReference type="OrthoDB" id="4475657at2"/>
<dbReference type="InterPro" id="IPR016156">
    <property type="entry name" value="FAD/NAD-linked_Rdtase_dimer_sf"/>
</dbReference>
<dbReference type="AlphaFoldDB" id="A0A1H5HDW6"/>
<dbReference type="Proteomes" id="UP000181980">
    <property type="component" value="Unassembled WGS sequence"/>
</dbReference>
<evidence type="ECO:0000259" key="6">
    <source>
        <dbReference type="Pfam" id="PF14759"/>
    </source>
</evidence>
<evidence type="ECO:0000256" key="4">
    <source>
        <dbReference type="ARBA" id="ARBA00023002"/>
    </source>
</evidence>
<dbReference type="PANTHER" id="PTHR43557:SF2">
    <property type="entry name" value="RIESKE DOMAIN-CONTAINING PROTEIN-RELATED"/>
    <property type="match status" value="1"/>
</dbReference>
<dbReference type="RefSeq" id="WP_069110377.1">
    <property type="nucleotide sequence ID" value="NZ_FNUC01000003.1"/>
</dbReference>
<evidence type="ECO:0000256" key="3">
    <source>
        <dbReference type="ARBA" id="ARBA00022827"/>
    </source>
</evidence>
<dbReference type="STRING" id="561176.SAMN04488561_0827"/>
<keyword evidence="8" id="KW-1185">Reference proteome</keyword>
<feature type="domain" description="FAD/NAD(P)-binding" evidence="5">
    <location>
        <begin position="6"/>
        <end position="301"/>
    </location>
</feature>
<dbReference type="SUPFAM" id="SSF55424">
    <property type="entry name" value="FAD/NAD-linked reductases, dimerisation (C-terminal) domain"/>
    <property type="match status" value="1"/>
</dbReference>
<dbReference type="Gene3D" id="3.50.50.60">
    <property type="entry name" value="FAD/NAD(P)-binding domain"/>
    <property type="match status" value="2"/>
</dbReference>
<name>A0A1H5HDW6_9ACTN</name>
<evidence type="ECO:0000256" key="2">
    <source>
        <dbReference type="ARBA" id="ARBA00022630"/>
    </source>
</evidence>
<dbReference type="PRINTS" id="PR00411">
    <property type="entry name" value="PNDRDTASEI"/>
</dbReference>
<evidence type="ECO:0000313" key="7">
    <source>
        <dbReference type="EMBL" id="SEE26167.1"/>
    </source>
</evidence>
<dbReference type="InterPro" id="IPR036188">
    <property type="entry name" value="FAD/NAD-bd_sf"/>
</dbReference>